<sequence length="304" mass="32807">MRVFITGGTGWVGSVAITEFVAHGYQVVGLARSEKSAAALRELGAEVLLGHLEDLEVLKSGAMNADAIVHLAFVNDFGQMERGCQVEQAALCAMADAIAHSHKPLILSSGTLAVMDVDGVRGGEPATEDTPPLREMPPFSYRVRSEDILLALAKEKEIRSMVVRFCPVVHGKGDVRFTTLFGSMAKQNGKAAYVGEGKTKWPAVHRVDVAVLLRLVVEKGKAGGMYHAVAEPGVPMNQVMETIAKKVGVPAESVSREVALQTMGPLGNLIAIDDTTSSDKTRRELGWEPKEIGWLKDIEQNYFL</sequence>
<dbReference type="CDD" id="cd05262">
    <property type="entry name" value="SDR_a7"/>
    <property type="match status" value="1"/>
</dbReference>
<dbReference type="InterPro" id="IPR051783">
    <property type="entry name" value="NAD(P)-dependent_oxidoreduct"/>
</dbReference>
<dbReference type="SUPFAM" id="SSF51735">
    <property type="entry name" value="NAD(P)-binding Rossmann-fold domains"/>
    <property type="match status" value="1"/>
</dbReference>
<dbReference type="STRING" id="348802.A0A0D2FI59"/>
<dbReference type="GeneID" id="25322013"/>
<gene>
    <name evidence="2" type="ORF">PV05_00105</name>
</gene>
<dbReference type="GO" id="GO:0004029">
    <property type="term" value="F:aldehyde dehydrogenase (NAD+) activity"/>
    <property type="evidence" value="ECO:0007669"/>
    <property type="project" value="TreeGrafter"/>
</dbReference>
<dbReference type="EMBL" id="KN847317">
    <property type="protein sequence ID" value="KIW59839.1"/>
    <property type="molecule type" value="Genomic_DNA"/>
</dbReference>
<evidence type="ECO:0000313" key="3">
    <source>
        <dbReference type="Proteomes" id="UP000054342"/>
    </source>
</evidence>
<dbReference type="PANTHER" id="PTHR48079">
    <property type="entry name" value="PROTEIN YEEZ"/>
    <property type="match status" value="1"/>
</dbReference>
<proteinExistence type="predicted"/>
<organism evidence="2 3">
    <name type="scientific">Exophiala xenobiotica</name>
    <dbReference type="NCBI Taxonomy" id="348802"/>
    <lineage>
        <taxon>Eukaryota</taxon>
        <taxon>Fungi</taxon>
        <taxon>Dikarya</taxon>
        <taxon>Ascomycota</taxon>
        <taxon>Pezizomycotina</taxon>
        <taxon>Eurotiomycetes</taxon>
        <taxon>Chaetothyriomycetidae</taxon>
        <taxon>Chaetothyriales</taxon>
        <taxon>Herpotrichiellaceae</taxon>
        <taxon>Exophiala</taxon>
    </lineage>
</organism>
<dbReference type="InterPro" id="IPR036291">
    <property type="entry name" value="NAD(P)-bd_dom_sf"/>
</dbReference>
<dbReference type="Proteomes" id="UP000054342">
    <property type="component" value="Unassembled WGS sequence"/>
</dbReference>
<dbReference type="GO" id="GO:0005737">
    <property type="term" value="C:cytoplasm"/>
    <property type="evidence" value="ECO:0007669"/>
    <property type="project" value="TreeGrafter"/>
</dbReference>
<name>A0A0D2FI59_9EURO</name>
<dbReference type="AlphaFoldDB" id="A0A0D2FI59"/>
<dbReference type="HOGENOM" id="CLU_007383_12_3_1"/>
<dbReference type="Gene3D" id="3.40.50.720">
    <property type="entry name" value="NAD(P)-binding Rossmann-like Domain"/>
    <property type="match status" value="1"/>
</dbReference>
<protein>
    <recommendedName>
        <fullName evidence="1">NAD-dependent epimerase/dehydratase domain-containing protein</fullName>
    </recommendedName>
</protein>
<keyword evidence="3" id="KW-1185">Reference proteome</keyword>
<accession>A0A0D2FI59</accession>
<dbReference type="RefSeq" id="XP_013320423.1">
    <property type="nucleotide sequence ID" value="XM_013464969.1"/>
</dbReference>
<evidence type="ECO:0000313" key="2">
    <source>
        <dbReference type="EMBL" id="KIW59839.1"/>
    </source>
</evidence>
<dbReference type="InterPro" id="IPR001509">
    <property type="entry name" value="Epimerase_deHydtase"/>
</dbReference>
<dbReference type="OrthoDB" id="10262413at2759"/>
<evidence type="ECO:0000259" key="1">
    <source>
        <dbReference type="Pfam" id="PF01370"/>
    </source>
</evidence>
<dbReference type="Pfam" id="PF01370">
    <property type="entry name" value="Epimerase"/>
    <property type="match status" value="1"/>
</dbReference>
<reference evidence="2 3" key="1">
    <citation type="submission" date="2015-01" db="EMBL/GenBank/DDBJ databases">
        <title>The Genome Sequence of Exophiala xenobiotica CBS118157.</title>
        <authorList>
            <consortium name="The Broad Institute Genomics Platform"/>
            <person name="Cuomo C."/>
            <person name="de Hoog S."/>
            <person name="Gorbushina A."/>
            <person name="Stielow B."/>
            <person name="Teixiera M."/>
            <person name="Abouelleil A."/>
            <person name="Chapman S.B."/>
            <person name="Priest M."/>
            <person name="Young S.K."/>
            <person name="Wortman J."/>
            <person name="Nusbaum C."/>
            <person name="Birren B."/>
        </authorList>
    </citation>
    <scope>NUCLEOTIDE SEQUENCE [LARGE SCALE GENOMIC DNA]</scope>
    <source>
        <strain evidence="2 3">CBS 118157</strain>
    </source>
</reference>
<dbReference type="PANTHER" id="PTHR48079:SF9">
    <property type="entry name" value="PUTATIVE-RELATED"/>
    <property type="match status" value="1"/>
</dbReference>
<feature type="domain" description="NAD-dependent epimerase/dehydratase" evidence="1">
    <location>
        <begin position="3"/>
        <end position="226"/>
    </location>
</feature>